<keyword evidence="8" id="KW-0539">Nucleus</keyword>
<accession>A0A9X0C1M7</accession>
<dbReference type="Pfam" id="PF05192">
    <property type="entry name" value="MutS_III"/>
    <property type="match status" value="1"/>
</dbReference>
<dbReference type="GO" id="GO:0005524">
    <property type="term" value="F:ATP binding"/>
    <property type="evidence" value="ECO:0007669"/>
    <property type="project" value="UniProtKB-KW"/>
</dbReference>
<proteinExistence type="inferred from homology"/>
<dbReference type="InterPro" id="IPR027417">
    <property type="entry name" value="P-loop_NTPase"/>
</dbReference>
<comment type="subcellular location">
    <subcellularLocation>
        <location evidence="2">Chromosome</location>
    </subcellularLocation>
    <subcellularLocation>
        <location evidence="1">Nucleus</location>
    </subcellularLocation>
</comment>
<dbReference type="PANTHER" id="PTHR11361">
    <property type="entry name" value="DNA MISMATCH REPAIR PROTEIN MUTS FAMILY MEMBER"/>
    <property type="match status" value="1"/>
</dbReference>
<dbReference type="Pfam" id="PF00488">
    <property type="entry name" value="MutS_V"/>
    <property type="match status" value="1"/>
</dbReference>
<dbReference type="GO" id="GO:0005634">
    <property type="term" value="C:nucleus"/>
    <property type="evidence" value="ECO:0007669"/>
    <property type="project" value="UniProtKB-SubCell"/>
</dbReference>
<dbReference type="SMART" id="SM00534">
    <property type="entry name" value="MUTSac"/>
    <property type="match status" value="1"/>
</dbReference>
<dbReference type="GO" id="GO:0005694">
    <property type="term" value="C:chromosome"/>
    <property type="evidence" value="ECO:0007669"/>
    <property type="project" value="UniProtKB-SubCell"/>
</dbReference>
<dbReference type="InterPro" id="IPR036187">
    <property type="entry name" value="DNA_mismatch_repair_MutS_sf"/>
</dbReference>
<evidence type="ECO:0000256" key="7">
    <source>
        <dbReference type="ARBA" id="ARBA00023125"/>
    </source>
</evidence>
<feature type="compositionally biased region" description="Basic residues" evidence="12">
    <location>
        <begin position="1"/>
        <end position="10"/>
    </location>
</feature>
<evidence type="ECO:0000256" key="2">
    <source>
        <dbReference type="ARBA" id="ARBA00004286"/>
    </source>
</evidence>
<reference evidence="14" key="1">
    <citation type="submission" date="2022-12" db="EMBL/GenBank/DDBJ databases">
        <authorList>
            <person name="Petersen C."/>
        </authorList>
    </citation>
    <scope>NUCLEOTIDE SEQUENCE</scope>
    <source>
        <strain evidence="14">IBT 29495</strain>
    </source>
</reference>
<dbReference type="InterPro" id="IPR011184">
    <property type="entry name" value="DNA_mismatch_repair_Msh2"/>
</dbReference>
<dbReference type="FunFam" id="3.40.50.300:FF:001067">
    <property type="entry name" value="DNA mismatch repair protein MSH5"/>
    <property type="match status" value="1"/>
</dbReference>
<evidence type="ECO:0000256" key="6">
    <source>
        <dbReference type="ARBA" id="ARBA00022840"/>
    </source>
</evidence>
<evidence type="ECO:0000256" key="10">
    <source>
        <dbReference type="ARBA" id="ARBA00073549"/>
    </source>
</evidence>
<name>A0A9X0C1M7_9EURO</name>
<reference evidence="14" key="2">
    <citation type="journal article" date="2023" name="IMA Fungus">
        <title>Comparative genomic study of the Penicillium genus elucidates a diverse pangenome and 15 lateral gene transfer events.</title>
        <authorList>
            <person name="Petersen C."/>
            <person name="Sorensen T."/>
            <person name="Nielsen M.R."/>
            <person name="Sondergaard T.E."/>
            <person name="Sorensen J.L."/>
            <person name="Fitzpatrick D.A."/>
            <person name="Frisvad J.C."/>
            <person name="Nielsen K.L."/>
        </authorList>
    </citation>
    <scope>NUCLEOTIDE SEQUENCE</scope>
    <source>
        <strain evidence="14">IBT 29495</strain>
    </source>
</reference>
<dbReference type="PIRSF" id="PIRSF005813">
    <property type="entry name" value="MSH2"/>
    <property type="match status" value="1"/>
</dbReference>
<evidence type="ECO:0000256" key="8">
    <source>
        <dbReference type="ARBA" id="ARBA00023242"/>
    </source>
</evidence>
<dbReference type="Proteomes" id="UP001149954">
    <property type="component" value="Unassembled WGS sequence"/>
</dbReference>
<dbReference type="SUPFAM" id="SSF52540">
    <property type="entry name" value="P-loop containing nucleoside triphosphate hydrolases"/>
    <property type="match status" value="1"/>
</dbReference>
<evidence type="ECO:0000256" key="3">
    <source>
        <dbReference type="ARBA" id="ARBA00006271"/>
    </source>
</evidence>
<dbReference type="SMART" id="SM00533">
    <property type="entry name" value="MUTSd"/>
    <property type="match status" value="1"/>
</dbReference>
<comment type="similarity">
    <text evidence="3">Belongs to the DNA mismatch repair MutS family.</text>
</comment>
<keyword evidence="15" id="KW-1185">Reference proteome</keyword>
<dbReference type="Gene3D" id="1.10.1420.10">
    <property type="match status" value="1"/>
</dbReference>
<dbReference type="Gene3D" id="3.40.50.300">
    <property type="entry name" value="P-loop containing nucleotide triphosphate hydrolases"/>
    <property type="match status" value="1"/>
</dbReference>
<evidence type="ECO:0000256" key="4">
    <source>
        <dbReference type="ARBA" id="ARBA00022454"/>
    </source>
</evidence>
<dbReference type="AlphaFoldDB" id="A0A9X0C1M7"/>
<evidence type="ECO:0000313" key="15">
    <source>
        <dbReference type="Proteomes" id="UP001149954"/>
    </source>
</evidence>
<protein>
    <recommendedName>
        <fullName evidence="10">DNA mismatch repair protein MSH5</fullName>
    </recommendedName>
    <alternativeName>
        <fullName evidence="11">MutS protein homolog 5</fullName>
    </alternativeName>
</protein>
<organism evidence="14 15">
    <name type="scientific">Penicillium fimorum</name>
    <dbReference type="NCBI Taxonomy" id="1882269"/>
    <lineage>
        <taxon>Eukaryota</taxon>
        <taxon>Fungi</taxon>
        <taxon>Dikarya</taxon>
        <taxon>Ascomycota</taxon>
        <taxon>Pezizomycotina</taxon>
        <taxon>Eurotiomycetes</taxon>
        <taxon>Eurotiomycetidae</taxon>
        <taxon>Eurotiales</taxon>
        <taxon>Aspergillaceae</taxon>
        <taxon>Penicillium</taxon>
    </lineage>
</organism>
<dbReference type="GO" id="GO:0140664">
    <property type="term" value="F:ATP-dependent DNA damage sensor activity"/>
    <property type="evidence" value="ECO:0007669"/>
    <property type="project" value="InterPro"/>
</dbReference>
<evidence type="ECO:0000256" key="1">
    <source>
        <dbReference type="ARBA" id="ARBA00004123"/>
    </source>
</evidence>
<keyword evidence="7" id="KW-0238">DNA-binding</keyword>
<dbReference type="InterPro" id="IPR045076">
    <property type="entry name" value="MutS"/>
</dbReference>
<dbReference type="PANTHER" id="PTHR11361:SF20">
    <property type="entry name" value="MUTS PROTEIN HOMOLOG 5"/>
    <property type="match status" value="1"/>
</dbReference>
<dbReference type="FunFam" id="1.10.1420.10:FF:000050">
    <property type="entry name" value="DNA mismatch repair protein Msh5, putative"/>
    <property type="match status" value="1"/>
</dbReference>
<keyword evidence="6" id="KW-0067">ATP-binding</keyword>
<keyword evidence="5" id="KW-0547">Nucleotide-binding</keyword>
<feature type="region of interest" description="Disordered" evidence="12">
    <location>
        <begin position="1"/>
        <end position="41"/>
    </location>
</feature>
<gene>
    <name evidence="14" type="ORF">N7463_010286</name>
</gene>
<dbReference type="SUPFAM" id="SSF48334">
    <property type="entry name" value="DNA repair protein MutS, domain III"/>
    <property type="match status" value="1"/>
</dbReference>
<evidence type="ECO:0000256" key="11">
    <source>
        <dbReference type="ARBA" id="ARBA00077470"/>
    </source>
</evidence>
<feature type="domain" description="DNA mismatch repair proteins mutS family" evidence="13">
    <location>
        <begin position="751"/>
        <end position="767"/>
    </location>
</feature>
<comment type="caution">
    <text evidence="14">The sequence shown here is derived from an EMBL/GenBank/DDBJ whole genome shotgun (WGS) entry which is preliminary data.</text>
</comment>
<dbReference type="OrthoDB" id="29596at2759"/>
<evidence type="ECO:0000256" key="12">
    <source>
        <dbReference type="SAM" id="MobiDB-lite"/>
    </source>
</evidence>
<keyword evidence="4" id="KW-0158">Chromosome</keyword>
<dbReference type="EMBL" id="JAPWDS010000006">
    <property type="protein sequence ID" value="KAJ5494199.1"/>
    <property type="molecule type" value="Genomic_DNA"/>
</dbReference>
<evidence type="ECO:0000256" key="5">
    <source>
        <dbReference type="ARBA" id="ARBA00022741"/>
    </source>
</evidence>
<dbReference type="InterPro" id="IPR000432">
    <property type="entry name" value="DNA_mismatch_repair_MutS_C"/>
</dbReference>
<dbReference type="PROSITE" id="PS00486">
    <property type="entry name" value="DNA_MISMATCH_REPAIR_2"/>
    <property type="match status" value="1"/>
</dbReference>
<evidence type="ECO:0000256" key="9">
    <source>
        <dbReference type="ARBA" id="ARBA00023254"/>
    </source>
</evidence>
<evidence type="ECO:0000313" key="14">
    <source>
        <dbReference type="EMBL" id="KAJ5494199.1"/>
    </source>
</evidence>
<dbReference type="GO" id="GO:0051026">
    <property type="term" value="P:chiasma assembly"/>
    <property type="evidence" value="ECO:0007669"/>
    <property type="project" value="UniProtKB-ARBA"/>
</dbReference>
<sequence length="924" mass="102484">MPSLKRKRTSAPHPPITPRTSRRRLGHKAPSIQALSISSGPPQTPIFPSASQLRTPFLTYTKIGTDRSVRVTDDDFDDHVIVAIDMKDDGTVGCSYYSAEEEKMYLLGDSRSGDIETIEALLLQIKPTVVLTPPRVDLSSQNKYQNLTQEDVSSAYLPYQIDVRPTPEFSYSNAESKLLALEISSTHELRIQFFVPQNGLAGPEEVDPEEMGFTLQEGRLLHISSSVDMENPVTIGCAGAVLTYLQRRRAAAPGPLEDGNEYRIRALQMFNLRDTMWINSNTLTSLQIIQSESHPNMFNQGPGKKSASSKEGLSVYGLFRHFAYTPQGRARLKQTFFRPSVDLDTIRERHDFIGVFSRPDNLAALEKMTKALKHVKNLRPVMVNLRKGISTGSAKITGFKTTVWASLLAFAFYSIDISDALQEVSGAHTLTLRTKALRVFGAAQLYRVGRIIQEIVDIDNSEEQGRTVVKQGIDRELDKIKDRYDGLDSLLKHVALDIAGTIPATLEVDVNVIYFPQLGFNIAIPLNDNGAAVYTGSDDDWELMFITENRAYFKDFRMREMDEKLGDIYSIICEKEIEIVYDLAQRVLRYENVLVDASDICGDIDSLLALTQAANFYRLTRPRMVEQNVIIIKGGRHILQELTVSSYVPNDALLVGGSESETNDAASSMDQNPGMLLLTGPNYSGKSIQVALIVYLAQIGSFVPAESAELGVTDKILTKINTQESVSKIQSTFMNDLQQISLCLKQVTHRSLVIIDEFGKGTNESDGIGLACGILDYLLCLERPAKVIAATHFHEIFENNFLALRPRLHLGHMEVQVCEESQEFEDQITYLYNSTSFRPGRSNKSFGTICAAINGIDPAIISRANEIASLSARGENIVAACAVLSPGEMEELEEANSLARGFLKVDFSQGGSDHVKAVFEGLFE</sequence>
<dbReference type="InterPro" id="IPR007696">
    <property type="entry name" value="DNA_mismatch_repair_MutS_core"/>
</dbReference>
<keyword evidence="9" id="KW-0469">Meiosis</keyword>
<dbReference type="GO" id="GO:0006298">
    <property type="term" value="P:mismatch repair"/>
    <property type="evidence" value="ECO:0007669"/>
    <property type="project" value="InterPro"/>
</dbReference>
<evidence type="ECO:0000259" key="13">
    <source>
        <dbReference type="PROSITE" id="PS00486"/>
    </source>
</evidence>
<dbReference type="GO" id="GO:0030983">
    <property type="term" value="F:mismatched DNA binding"/>
    <property type="evidence" value="ECO:0007669"/>
    <property type="project" value="InterPro"/>
</dbReference>